<evidence type="ECO:0000256" key="1">
    <source>
        <dbReference type="SAM" id="SignalP"/>
    </source>
</evidence>
<dbReference type="OrthoDB" id="8899517at2759"/>
<feature type="signal peptide" evidence="1">
    <location>
        <begin position="1"/>
        <end position="24"/>
    </location>
</feature>
<feature type="chain" id="PRO_5035426860" evidence="1">
    <location>
        <begin position="25"/>
        <end position="103"/>
    </location>
</feature>
<dbReference type="PROSITE" id="PS51257">
    <property type="entry name" value="PROKAR_LIPOPROTEIN"/>
    <property type="match status" value="1"/>
</dbReference>
<keyword evidence="2" id="KW-1185">Reference proteome</keyword>
<evidence type="ECO:0000313" key="2">
    <source>
        <dbReference type="Proteomes" id="UP000515150"/>
    </source>
</evidence>
<evidence type="ECO:0000313" key="3">
    <source>
        <dbReference type="RefSeq" id="XP_040923805.1"/>
    </source>
</evidence>
<proteinExistence type="predicted"/>
<reference evidence="3" key="1">
    <citation type="submission" date="2025-08" db="UniProtKB">
        <authorList>
            <consortium name="RefSeq"/>
        </authorList>
    </citation>
    <scope>IDENTIFICATION</scope>
</reference>
<sequence length="103" mass="11240">MRKKAAVAAFCALLLMQACGPLAAQTPAPVPPPDAPGLLQRLRDRARDVQQKVYDIGGTAMALADAYYEEHIQPVTAGYTEWASNLKTSMWTRIKTTVDSYVS</sequence>
<keyword evidence="1" id="KW-0732">Signal</keyword>
<name>A0A8M1H5V1_BETSP</name>
<accession>A0A8M1H5V1</accession>
<gene>
    <name evidence="3" type="primary">apoc4</name>
</gene>
<protein>
    <submittedName>
        <fullName evidence="3">Apolipoprotein C-IV</fullName>
    </submittedName>
</protein>
<dbReference type="RefSeq" id="XP_040923805.1">
    <property type="nucleotide sequence ID" value="XM_041067871.1"/>
</dbReference>
<dbReference type="CTD" id="346"/>
<dbReference type="KEGG" id="bspl:121201733"/>
<dbReference type="GeneID" id="121201733"/>
<dbReference type="Proteomes" id="UP000515150">
    <property type="component" value="Chromosome 16"/>
</dbReference>
<dbReference type="AlphaFoldDB" id="A0A8M1H5V1"/>
<organism evidence="2 3">
    <name type="scientific">Betta splendens</name>
    <name type="common">Siamese fighting fish</name>
    <dbReference type="NCBI Taxonomy" id="158456"/>
    <lineage>
        <taxon>Eukaryota</taxon>
        <taxon>Metazoa</taxon>
        <taxon>Chordata</taxon>
        <taxon>Craniata</taxon>
        <taxon>Vertebrata</taxon>
        <taxon>Euteleostomi</taxon>
        <taxon>Actinopterygii</taxon>
        <taxon>Neopterygii</taxon>
        <taxon>Teleostei</taxon>
        <taxon>Neoteleostei</taxon>
        <taxon>Acanthomorphata</taxon>
        <taxon>Anabantaria</taxon>
        <taxon>Anabantiformes</taxon>
        <taxon>Anabantoidei</taxon>
        <taxon>Osphronemidae</taxon>
        <taxon>Betta</taxon>
    </lineage>
</organism>